<dbReference type="InterPro" id="IPR001128">
    <property type="entry name" value="Cyt_P450"/>
</dbReference>
<comment type="caution">
    <text evidence="7">The sequence shown here is derived from an EMBL/GenBank/DDBJ whole genome shotgun (WGS) entry which is preliminary data.</text>
</comment>
<dbReference type="InterPro" id="IPR050121">
    <property type="entry name" value="Cytochrome_P450_monoxygenase"/>
</dbReference>
<sequence>MSTTNILAGCAASTILLSRYTHYSAITTFVLLTSLALACKVLYHLILWPKFLSPTRHLPGPTNHSLLMGNFSIIREMQSGAPQVIWMRTIPNSGLLRYLGIFNMERVFPTTPEVLKEVLHTKSYSFIKPPLLTRDIGNILGKKGLLFAEGEEHKVQRKLLLPAFSHAHIKGLVPGFWSKGVEMTEKVVEVVRSSQDSTGDGGKEGVVVQMGRWFSLVTLDIIGSCGFGYEFRALESASISGSSNIEDKSGSELADAYNTIFNTGGPSRILAMLSMVFPFWLLRSLPLKRTRDVACAESTIRRVTTQIIAAKKSTLATSPEDSESGDILSIMLKSGAYTGPDGECSMRDQMMTFLAAGHETTATSMIWAIHVLSLPENRHIQSRLRAEIHAAFPSGLPTTVTYDQVSSLKYLSQITSEVLRLYPPVGVTLRVAAEDTSLNGAFIPKGTTVILSPFAINRSVALWGADAEEFRPERWASREDGAAAVESNYGFLTFLAGPRGCIGNVFAKMEFKCLLAVTIGRFEFSQDGKRELVIKAGVTSKPQGGIPVSVKEVVWG</sequence>
<dbReference type="GO" id="GO:0016705">
    <property type="term" value="F:oxidoreductase activity, acting on paired donors, with incorporation or reduction of molecular oxygen"/>
    <property type="evidence" value="ECO:0007669"/>
    <property type="project" value="InterPro"/>
</dbReference>
<keyword evidence="5" id="KW-0349">Heme</keyword>
<feature type="binding site" description="axial binding residue" evidence="5">
    <location>
        <position position="501"/>
    </location>
    <ligand>
        <name>heme</name>
        <dbReference type="ChEBI" id="CHEBI:30413"/>
    </ligand>
    <ligandPart>
        <name>Fe</name>
        <dbReference type="ChEBI" id="CHEBI:18248"/>
    </ligandPart>
</feature>
<feature type="transmembrane region" description="Helical" evidence="6">
    <location>
        <begin position="23"/>
        <end position="46"/>
    </location>
</feature>
<keyword evidence="6" id="KW-1133">Transmembrane helix</keyword>
<keyword evidence="6" id="KW-0472">Membrane</keyword>
<comment type="cofactor">
    <cofactor evidence="1 5">
        <name>heme</name>
        <dbReference type="ChEBI" id="CHEBI:30413"/>
    </cofactor>
</comment>
<dbReference type="InterPro" id="IPR002403">
    <property type="entry name" value="Cyt_P450_E_grp-IV"/>
</dbReference>
<dbReference type="GO" id="GO:0005506">
    <property type="term" value="F:iron ion binding"/>
    <property type="evidence" value="ECO:0007669"/>
    <property type="project" value="InterPro"/>
</dbReference>
<comment type="similarity">
    <text evidence="2">Belongs to the cytochrome P450 family.</text>
</comment>
<dbReference type="CDD" id="cd11069">
    <property type="entry name" value="CYP_FUM15-like"/>
    <property type="match status" value="1"/>
</dbReference>
<dbReference type="PANTHER" id="PTHR24305">
    <property type="entry name" value="CYTOCHROME P450"/>
    <property type="match status" value="1"/>
</dbReference>
<keyword evidence="3 5" id="KW-0479">Metal-binding</keyword>
<evidence type="ECO:0000313" key="7">
    <source>
        <dbReference type="EMBL" id="PUU84151.1"/>
    </source>
</evidence>
<keyword evidence="8" id="KW-1185">Reference proteome</keyword>
<protein>
    <submittedName>
        <fullName evidence="7">Cytochrome P450</fullName>
    </submittedName>
</protein>
<dbReference type="STRING" id="42251.A0A2T7A8T7"/>
<accession>A0A2T7A8T7</accession>
<dbReference type="InterPro" id="IPR036396">
    <property type="entry name" value="Cyt_P450_sf"/>
</dbReference>
<dbReference type="Gene3D" id="1.10.630.10">
    <property type="entry name" value="Cytochrome P450"/>
    <property type="match status" value="1"/>
</dbReference>
<organism evidence="7 8">
    <name type="scientific">Tuber borchii</name>
    <name type="common">White truffle</name>
    <dbReference type="NCBI Taxonomy" id="42251"/>
    <lineage>
        <taxon>Eukaryota</taxon>
        <taxon>Fungi</taxon>
        <taxon>Dikarya</taxon>
        <taxon>Ascomycota</taxon>
        <taxon>Pezizomycotina</taxon>
        <taxon>Pezizomycetes</taxon>
        <taxon>Pezizales</taxon>
        <taxon>Tuberaceae</taxon>
        <taxon>Tuber</taxon>
    </lineage>
</organism>
<keyword evidence="6" id="KW-0812">Transmembrane</keyword>
<evidence type="ECO:0000313" key="8">
    <source>
        <dbReference type="Proteomes" id="UP000244722"/>
    </source>
</evidence>
<dbReference type="Pfam" id="PF00067">
    <property type="entry name" value="p450"/>
    <property type="match status" value="1"/>
</dbReference>
<dbReference type="Proteomes" id="UP000244722">
    <property type="component" value="Unassembled WGS sequence"/>
</dbReference>
<dbReference type="PRINTS" id="PR00385">
    <property type="entry name" value="P450"/>
</dbReference>
<reference evidence="7 8" key="1">
    <citation type="submission" date="2017-04" db="EMBL/GenBank/DDBJ databases">
        <title>Draft genome sequence of Tuber borchii Vittad., a whitish edible truffle.</title>
        <authorList>
            <consortium name="DOE Joint Genome Institute"/>
            <person name="Murat C."/>
            <person name="Kuo A."/>
            <person name="Barry K.W."/>
            <person name="Clum A."/>
            <person name="Dockter R.B."/>
            <person name="Fauchery L."/>
            <person name="Iotti M."/>
            <person name="Kohler A."/>
            <person name="Labutti K."/>
            <person name="Lindquist E.A."/>
            <person name="Lipzen A."/>
            <person name="Ohm R.A."/>
            <person name="Wang M."/>
            <person name="Grigoriev I.V."/>
            <person name="Zambonelli A."/>
            <person name="Martin F.M."/>
        </authorList>
    </citation>
    <scope>NUCLEOTIDE SEQUENCE [LARGE SCALE GENOMIC DNA]</scope>
    <source>
        <strain evidence="7 8">Tbo3840</strain>
    </source>
</reference>
<proteinExistence type="inferred from homology"/>
<dbReference type="PRINTS" id="PR00465">
    <property type="entry name" value="EP450IV"/>
</dbReference>
<evidence type="ECO:0000256" key="3">
    <source>
        <dbReference type="ARBA" id="ARBA00022723"/>
    </source>
</evidence>
<evidence type="ECO:0000256" key="2">
    <source>
        <dbReference type="ARBA" id="ARBA00010617"/>
    </source>
</evidence>
<gene>
    <name evidence="7" type="ORF">B9Z19DRAFT_1070696</name>
</gene>
<evidence type="ECO:0000256" key="6">
    <source>
        <dbReference type="SAM" id="Phobius"/>
    </source>
</evidence>
<evidence type="ECO:0000256" key="5">
    <source>
        <dbReference type="PIRSR" id="PIRSR602403-1"/>
    </source>
</evidence>
<dbReference type="EMBL" id="NESQ01000003">
    <property type="protein sequence ID" value="PUU84151.1"/>
    <property type="molecule type" value="Genomic_DNA"/>
</dbReference>
<evidence type="ECO:0000256" key="4">
    <source>
        <dbReference type="ARBA" id="ARBA00023004"/>
    </source>
</evidence>
<dbReference type="SUPFAM" id="SSF48264">
    <property type="entry name" value="Cytochrome P450"/>
    <property type="match status" value="1"/>
</dbReference>
<dbReference type="AlphaFoldDB" id="A0A2T7A8T7"/>
<dbReference type="PANTHER" id="PTHR24305:SF166">
    <property type="entry name" value="CYTOCHROME P450 12A4, MITOCHONDRIAL-RELATED"/>
    <property type="match status" value="1"/>
</dbReference>
<keyword evidence="4 5" id="KW-0408">Iron</keyword>
<evidence type="ECO:0000256" key="1">
    <source>
        <dbReference type="ARBA" id="ARBA00001971"/>
    </source>
</evidence>
<dbReference type="GO" id="GO:0020037">
    <property type="term" value="F:heme binding"/>
    <property type="evidence" value="ECO:0007669"/>
    <property type="project" value="InterPro"/>
</dbReference>
<name>A0A2T7A8T7_TUBBO</name>
<dbReference type="OrthoDB" id="1470350at2759"/>
<dbReference type="GO" id="GO:0004497">
    <property type="term" value="F:monooxygenase activity"/>
    <property type="evidence" value="ECO:0007669"/>
    <property type="project" value="InterPro"/>
</dbReference>